<evidence type="ECO:0000259" key="1">
    <source>
        <dbReference type="Pfam" id="PF00561"/>
    </source>
</evidence>
<reference evidence="3" key="1">
    <citation type="journal article" date="2019" name="Int. J. Syst. Evol. Microbiol.">
        <title>The Global Catalogue of Microorganisms (GCM) 10K type strain sequencing project: providing services to taxonomists for standard genome sequencing and annotation.</title>
        <authorList>
            <consortium name="The Broad Institute Genomics Platform"/>
            <consortium name="The Broad Institute Genome Sequencing Center for Infectious Disease"/>
            <person name="Wu L."/>
            <person name="Ma J."/>
        </authorList>
    </citation>
    <scope>NUCLEOTIDE SEQUENCE [LARGE SCALE GENOMIC DNA]</scope>
    <source>
        <strain evidence="3">CCUG 47105</strain>
    </source>
</reference>
<dbReference type="InterPro" id="IPR000073">
    <property type="entry name" value="AB_hydrolase_1"/>
</dbReference>
<organism evidence="2 3">
    <name type="scientific">Oerskovia paurometabola</name>
    <dbReference type="NCBI Taxonomy" id="162170"/>
    <lineage>
        <taxon>Bacteria</taxon>
        <taxon>Bacillati</taxon>
        <taxon>Actinomycetota</taxon>
        <taxon>Actinomycetes</taxon>
        <taxon>Micrococcales</taxon>
        <taxon>Cellulomonadaceae</taxon>
        <taxon>Oerskovia</taxon>
    </lineage>
</organism>
<accession>A0ABW1XAN7</accession>
<dbReference type="GO" id="GO:0016787">
    <property type="term" value="F:hydrolase activity"/>
    <property type="evidence" value="ECO:0007669"/>
    <property type="project" value="UniProtKB-KW"/>
</dbReference>
<feature type="domain" description="AB hydrolase-1" evidence="1">
    <location>
        <begin position="53"/>
        <end position="284"/>
    </location>
</feature>
<keyword evidence="3" id="KW-1185">Reference proteome</keyword>
<evidence type="ECO:0000313" key="3">
    <source>
        <dbReference type="Proteomes" id="UP001596305"/>
    </source>
</evidence>
<keyword evidence="2" id="KW-0378">Hydrolase</keyword>
<protein>
    <submittedName>
        <fullName evidence="2">Alpha/beta fold hydrolase</fullName>
    </submittedName>
</protein>
<dbReference type="Proteomes" id="UP001596305">
    <property type="component" value="Unassembled WGS sequence"/>
</dbReference>
<dbReference type="SUPFAM" id="SSF53474">
    <property type="entry name" value="alpha/beta-Hydrolases"/>
    <property type="match status" value="1"/>
</dbReference>
<gene>
    <name evidence="2" type="ORF">ACFP71_11580</name>
</gene>
<dbReference type="InterPro" id="IPR050266">
    <property type="entry name" value="AB_hydrolase_sf"/>
</dbReference>
<dbReference type="Gene3D" id="3.40.50.1820">
    <property type="entry name" value="alpha/beta hydrolase"/>
    <property type="match status" value="1"/>
</dbReference>
<dbReference type="PANTHER" id="PTHR43798:SF5">
    <property type="entry name" value="MONOACYLGLYCEROL LIPASE ABHD6"/>
    <property type="match status" value="1"/>
</dbReference>
<dbReference type="RefSeq" id="WP_239527459.1">
    <property type="nucleotide sequence ID" value="NZ_BAAAIY010000002.1"/>
</dbReference>
<dbReference type="PRINTS" id="PR00111">
    <property type="entry name" value="ABHYDROLASE"/>
</dbReference>
<dbReference type="PANTHER" id="PTHR43798">
    <property type="entry name" value="MONOACYLGLYCEROL LIPASE"/>
    <property type="match status" value="1"/>
</dbReference>
<dbReference type="InterPro" id="IPR029058">
    <property type="entry name" value="AB_hydrolase_fold"/>
</dbReference>
<dbReference type="EMBL" id="JBHSTM010000005">
    <property type="protein sequence ID" value="MFC6425471.1"/>
    <property type="molecule type" value="Genomic_DNA"/>
</dbReference>
<proteinExistence type="predicted"/>
<evidence type="ECO:0000313" key="2">
    <source>
        <dbReference type="EMBL" id="MFC6425471.1"/>
    </source>
</evidence>
<dbReference type="Pfam" id="PF00561">
    <property type="entry name" value="Abhydrolase_1"/>
    <property type="match status" value="1"/>
</dbReference>
<name>A0ABW1XAN7_9CELL</name>
<sequence>MPDAPATPASHRIRETVSGAARAMTWVTAPTLHLDVAGDTLAYRELGADAGTPVLLLTHLGATLDEWDPRVVDALAAGRRVIALDLPGVGRSTGTVPLAVEGMADAARAFVAALGLTRIDLLGFSLGGFVAQQVALDDPGLVRRLVLTGTGPAGGTGIDHPTGGAYIYVDMVRAALARTDVKGFLFFPRTPAGKAAAKDYLIRIRERVMDRDDPITLTAFRRQITGIKAWGRQRQQDLTAITAPTLIANGDHDRMVPTALSRDMHARIPDSTLTIYPGSGHGGVFHHHRDFIPTLLAHLDA</sequence>
<comment type="caution">
    <text evidence="2">The sequence shown here is derived from an EMBL/GenBank/DDBJ whole genome shotgun (WGS) entry which is preliminary data.</text>
</comment>